<comment type="caution">
    <text evidence="2">The sequence shown here is derived from an EMBL/GenBank/DDBJ whole genome shotgun (WGS) entry which is preliminary data.</text>
</comment>
<sequence>MEEIDSLWGYQETMDETRQKLLYTSLELERMTMESSEEKRKNNQLIQLIKIAYQERDEARDNLHKLLNKINQYQIHIDSPLAVAKAPKANSIESNSLSETYNYNSHNSSSSLVEESFLDVVSSPDLSNNIIPVSCGVVPQQQVPEVVDRASLVINSLVKGKTLPQQVPEVVDHASLVIDSLVKGKTLPQQGKLLQSVLEAGPLLQTLLVAGPLPRWRNPPQFKPLHIPPVSIKGCCEGGMITRQNSNVNSSHFGSSMMMNSQPYFEMSCGSSQMLSPYLGYQSLVSAGTNCNNFVHLDKRQRLQ</sequence>
<protein>
    <submittedName>
        <fullName evidence="2">Uncharacterized protein</fullName>
    </submittedName>
</protein>
<feature type="coiled-coil region" evidence="1">
    <location>
        <begin position="42"/>
        <end position="76"/>
    </location>
</feature>
<name>A0ABS8TA90_DATST</name>
<reference evidence="2 3" key="1">
    <citation type="journal article" date="2021" name="BMC Genomics">
        <title>Datura genome reveals duplications of psychoactive alkaloid biosynthetic genes and high mutation rate following tissue culture.</title>
        <authorList>
            <person name="Rajewski A."/>
            <person name="Carter-House D."/>
            <person name="Stajich J."/>
            <person name="Litt A."/>
        </authorList>
    </citation>
    <scope>NUCLEOTIDE SEQUENCE [LARGE SCALE GENOMIC DNA]</scope>
    <source>
        <strain evidence="2">AR-01</strain>
    </source>
</reference>
<dbReference type="EMBL" id="JACEIK010001282">
    <property type="protein sequence ID" value="MCD7467899.1"/>
    <property type="molecule type" value="Genomic_DNA"/>
</dbReference>
<keyword evidence="1" id="KW-0175">Coiled coil</keyword>
<dbReference type="PANTHER" id="PTHR33431:SF12">
    <property type="entry name" value="HIGH MOBILITY GROUP BOX PROTEIN, PUTATIVE (DUF1635)-RELATED"/>
    <property type="match status" value="1"/>
</dbReference>
<evidence type="ECO:0000256" key="1">
    <source>
        <dbReference type="SAM" id="Coils"/>
    </source>
</evidence>
<organism evidence="2 3">
    <name type="scientific">Datura stramonium</name>
    <name type="common">Jimsonweed</name>
    <name type="synonym">Common thornapple</name>
    <dbReference type="NCBI Taxonomy" id="4076"/>
    <lineage>
        <taxon>Eukaryota</taxon>
        <taxon>Viridiplantae</taxon>
        <taxon>Streptophyta</taxon>
        <taxon>Embryophyta</taxon>
        <taxon>Tracheophyta</taxon>
        <taxon>Spermatophyta</taxon>
        <taxon>Magnoliopsida</taxon>
        <taxon>eudicotyledons</taxon>
        <taxon>Gunneridae</taxon>
        <taxon>Pentapetalae</taxon>
        <taxon>asterids</taxon>
        <taxon>lamiids</taxon>
        <taxon>Solanales</taxon>
        <taxon>Solanaceae</taxon>
        <taxon>Solanoideae</taxon>
        <taxon>Datureae</taxon>
        <taxon>Datura</taxon>
    </lineage>
</organism>
<dbReference type="PANTHER" id="PTHR33431">
    <property type="entry name" value="ENABLED-LIKE PROTEIN (DUF1635)"/>
    <property type="match status" value="1"/>
</dbReference>
<keyword evidence="3" id="KW-1185">Reference proteome</keyword>
<accession>A0ABS8TA90</accession>
<evidence type="ECO:0000313" key="2">
    <source>
        <dbReference type="EMBL" id="MCD7467899.1"/>
    </source>
</evidence>
<evidence type="ECO:0000313" key="3">
    <source>
        <dbReference type="Proteomes" id="UP000823775"/>
    </source>
</evidence>
<gene>
    <name evidence="2" type="ORF">HAX54_005599</name>
</gene>
<dbReference type="Proteomes" id="UP000823775">
    <property type="component" value="Unassembled WGS sequence"/>
</dbReference>
<proteinExistence type="predicted"/>
<dbReference type="InterPro" id="IPR012862">
    <property type="entry name" value="DUF1635"/>
</dbReference>
<dbReference type="Pfam" id="PF07795">
    <property type="entry name" value="DUF1635"/>
    <property type="match status" value="1"/>
</dbReference>